<proteinExistence type="predicted"/>
<name>A0A0F9F9I5_9ZZZZ</name>
<organism evidence="5">
    <name type="scientific">marine sediment metagenome</name>
    <dbReference type="NCBI Taxonomy" id="412755"/>
    <lineage>
        <taxon>unclassified sequences</taxon>
        <taxon>metagenomes</taxon>
        <taxon>ecological metagenomes</taxon>
    </lineage>
</organism>
<keyword evidence="2" id="KW-0946">Virion</keyword>
<dbReference type="InterPro" id="IPR054612">
    <property type="entry name" value="Phage_capsid-like_C"/>
</dbReference>
<feature type="domain" description="Phage capsid-like C-terminal" evidence="4">
    <location>
        <begin position="180"/>
        <end position="353"/>
    </location>
</feature>
<evidence type="ECO:0000259" key="4">
    <source>
        <dbReference type="Pfam" id="PF05065"/>
    </source>
</evidence>
<comment type="caution">
    <text evidence="5">The sequence shown here is derived from an EMBL/GenBank/DDBJ whole genome shotgun (WGS) entry which is preliminary data.</text>
</comment>
<sequence>MSVTQISELRRVNYALFENMDALLKRGNEIDPSTKKRSGLNPEQSQEWNAMDVEYDTRKQEIGQLEKQEANKAELAKLDDRMAGREIPEGDPPASGTNKDEVHSKALSAFLTTQPSRWDQETRNIVDQSQKDAPPEAQGMGQCFALMGPRPFKRHYGNTRLRELEQELRFLGIVTGGKGQETIPQQFMAELDVAMLDHSGILQAARVITTATGAAMPWPKVDDTSQIGELLAEDSTAAEADPAFTGVTFDAFVYDSKAVRLANTLLQDSGFDLAALLAGMLGIRLGRIMNLHGTTGTGSSQPRGVVTAVLAETTPVAAASATAIVHNDLLNLEHAVDPAYRQRSVWMMHDSIVKH</sequence>
<reference evidence="5" key="1">
    <citation type="journal article" date="2015" name="Nature">
        <title>Complex archaea that bridge the gap between prokaryotes and eukaryotes.</title>
        <authorList>
            <person name="Spang A."/>
            <person name="Saw J.H."/>
            <person name="Jorgensen S.L."/>
            <person name="Zaremba-Niedzwiedzka K."/>
            <person name="Martijn J."/>
            <person name="Lind A.E."/>
            <person name="van Eijk R."/>
            <person name="Schleper C."/>
            <person name="Guy L."/>
            <person name="Ettema T.J."/>
        </authorList>
    </citation>
    <scope>NUCLEOTIDE SEQUENCE</scope>
</reference>
<evidence type="ECO:0000256" key="3">
    <source>
        <dbReference type="SAM" id="MobiDB-lite"/>
    </source>
</evidence>
<dbReference type="GO" id="GO:0044423">
    <property type="term" value="C:virion component"/>
    <property type="evidence" value="ECO:0007669"/>
    <property type="project" value="UniProtKB-KW"/>
</dbReference>
<feature type="region of interest" description="Disordered" evidence="3">
    <location>
        <begin position="28"/>
        <end position="50"/>
    </location>
</feature>
<accession>A0A0F9F9I5</accession>
<dbReference type="EMBL" id="LAZR01022099">
    <property type="protein sequence ID" value="KKL83044.1"/>
    <property type="molecule type" value="Genomic_DNA"/>
</dbReference>
<gene>
    <name evidence="5" type="ORF">LCGC14_1978680</name>
</gene>
<evidence type="ECO:0000256" key="2">
    <source>
        <dbReference type="ARBA" id="ARBA00022844"/>
    </source>
</evidence>
<dbReference type="Pfam" id="PF05065">
    <property type="entry name" value="Phage_capsid"/>
    <property type="match status" value="1"/>
</dbReference>
<feature type="region of interest" description="Disordered" evidence="3">
    <location>
        <begin position="81"/>
        <end position="100"/>
    </location>
</feature>
<feature type="non-terminal residue" evidence="5">
    <location>
        <position position="355"/>
    </location>
</feature>
<comment type="subcellular location">
    <subcellularLocation>
        <location evidence="1">Virion</location>
    </subcellularLocation>
</comment>
<dbReference type="NCBIfam" id="TIGR01554">
    <property type="entry name" value="major_cap_HK97"/>
    <property type="match status" value="1"/>
</dbReference>
<protein>
    <recommendedName>
        <fullName evidence="4">Phage capsid-like C-terminal domain-containing protein</fullName>
    </recommendedName>
</protein>
<dbReference type="SUPFAM" id="SSF56563">
    <property type="entry name" value="Major capsid protein gp5"/>
    <property type="match status" value="1"/>
</dbReference>
<evidence type="ECO:0000256" key="1">
    <source>
        <dbReference type="ARBA" id="ARBA00004328"/>
    </source>
</evidence>
<dbReference type="AlphaFoldDB" id="A0A0F9F9I5"/>
<evidence type="ECO:0000313" key="5">
    <source>
        <dbReference type="EMBL" id="KKL83044.1"/>
    </source>
</evidence>
<dbReference type="InterPro" id="IPR024455">
    <property type="entry name" value="Phage_capsid"/>
</dbReference>